<gene>
    <name evidence="3" type="ORF">M441DRAFT_332247</name>
</gene>
<feature type="compositionally biased region" description="Polar residues" evidence="2">
    <location>
        <begin position="161"/>
        <end position="181"/>
    </location>
</feature>
<reference evidence="3 4" key="1">
    <citation type="submission" date="2016-07" db="EMBL/GenBank/DDBJ databases">
        <title>Multiple horizontal gene transfer events from other fungi enriched the ability of initially mycotrophic Trichoderma (Ascomycota) to feed on dead plant biomass.</title>
        <authorList>
            <consortium name="DOE Joint Genome Institute"/>
            <person name="Aerts A."/>
            <person name="Atanasova L."/>
            <person name="Chenthamara K."/>
            <person name="Zhang J."/>
            <person name="Grujic M."/>
            <person name="Henrissat B."/>
            <person name="Kuo A."/>
            <person name="Salamov A."/>
            <person name="Lipzen A."/>
            <person name="Labutti K."/>
            <person name="Barry K."/>
            <person name="Miao Y."/>
            <person name="Rahimi M.J."/>
            <person name="Shen Q."/>
            <person name="Grigoriev I.V."/>
            <person name="Kubicek C.P."/>
            <person name="Druzhinina I.S."/>
        </authorList>
    </citation>
    <scope>NUCLEOTIDE SEQUENCE [LARGE SCALE GENOMIC DNA]</scope>
    <source>
        <strain evidence="3 4">CBS 433.97</strain>
    </source>
</reference>
<dbReference type="Proteomes" id="UP000240493">
    <property type="component" value="Unassembled WGS sequence"/>
</dbReference>
<feature type="compositionally biased region" description="Acidic residues" evidence="2">
    <location>
        <begin position="36"/>
        <end position="63"/>
    </location>
</feature>
<proteinExistence type="predicted"/>
<feature type="coiled-coil region" evidence="1">
    <location>
        <begin position="193"/>
        <end position="231"/>
    </location>
</feature>
<dbReference type="OrthoDB" id="4900710at2759"/>
<feature type="compositionally biased region" description="Basic and acidic residues" evidence="2">
    <location>
        <begin position="81"/>
        <end position="94"/>
    </location>
</feature>
<evidence type="ECO:0000256" key="1">
    <source>
        <dbReference type="SAM" id="Coils"/>
    </source>
</evidence>
<name>A0A2T3YS05_TRIA4</name>
<organism evidence="3 4">
    <name type="scientific">Trichoderma asperellum (strain ATCC 204424 / CBS 433.97 / NBRC 101777)</name>
    <dbReference type="NCBI Taxonomy" id="1042311"/>
    <lineage>
        <taxon>Eukaryota</taxon>
        <taxon>Fungi</taxon>
        <taxon>Dikarya</taxon>
        <taxon>Ascomycota</taxon>
        <taxon>Pezizomycotina</taxon>
        <taxon>Sordariomycetes</taxon>
        <taxon>Hypocreomycetidae</taxon>
        <taxon>Hypocreales</taxon>
        <taxon>Hypocreaceae</taxon>
        <taxon>Trichoderma</taxon>
    </lineage>
</organism>
<feature type="region of interest" description="Disordered" evidence="2">
    <location>
        <begin position="130"/>
        <end position="181"/>
    </location>
</feature>
<evidence type="ECO:0000313" key="3">
    <source>
        <dbReference type="EMBL" id="PTB35307.1"/>
    </source>
</evidence>
<keyword evidence="1" id="KW-0175">Coiled coil</keyword>
<sequence length="303" mass="34035">MMRFRIIVQIELNTRRTQDMNSCLVILTHAVLKESDNEDGGDAELNDGFDEVEENEAEDEEGNDDGHPENGDRAPINNTDHNGHESDHTAGHGDQEEDLAELSDLLDNGPRLPIRTSTSVLSITISDDEADEVDADGEPVAPITPASQVENIARRREASRDQSSSLGPLSSEDNSASIEEQLIQQKHSIHLEYERLKTLVKKANETAGNLAKRLKEENEADAEKLKQVLLNENASEEDIKSALNRIGDKVINNHKKRKLEKDENDKMERVAVKLENPEFQKFFKNDYRQPEPALANISRQRLS</sequence>
<keyword evidence="4" id="KW-1185">Reference proteome</keyword>
<evidence type="ECO:0000256" key="2">
    <source>
        <dbReference type="SAM" id="MobiDB-lite"/>
    </source>
</evidence>
<dbReference type="EMBL" id="KZ679277">
    <property type="protein sequence ID" value="PTB35307.1"/>
    <property type="molecule type" value="Genomic_DNA"/>
</dbReference>
<dbReference type="AlphaFoldDB" id="A0A2T3YS05"/>
<accession>A0A2T3YS05</accession>
<protein>
    <submittedName>
        <fullName evidence="3">Uncharacterized protein</fullName>
    </submittedName>
</protein>
<evidence type="ECO:0000313" key="4">
    <source>
        <dbReference type="Proteomes" id="UP000240493"/>
    </source>
</evidence>
<feature type="region of interest" description="Disordered" evidence="2">
    <location>
        <begin position="36"/>
        <end position="96"/>
    </location>
</feature>